<accession>A0A0G1G474</accession>
<evidence type="ECO:0000256" key="2">
    <source>
        <dbReference type="HAMAP-Rule" id="MF_00163"/>
    </source>
</evidence>
<dbReference type="PANTHER" id="PTHR10458:SF22">
    <property type="entry name" value="PEPTIDE DEFORMYLASE"/>
    <property type="match status" value="1"/>
</dbReference>
<dbReference type="Proteomes" id="UP000033980">
    <property type="component" value="Unassembled WGS sequence"/>
</dbReference>
<reference evidence="3 4" key="1">
    <citation type="journal article" date="2015" name="Nature">
        <title>rRNA introns, odd ribosomes, and small enigmatic genomes across a large radiation of phyla.</title>
        <authorList>
            <person name="Brown C.T."/>
            <person name="Hug L.A."/>
            <person name="Thomas B.C."/>
            <person name="Sharon I."/>
            <person name="Castelle C.J."/>
            <person name="Singh A."/>
            <person name="Wilkins M.J."/>
            <person name="Williams K.H."/>
            <person name="Banfield J.F."/>
        </authorList>
    </citation>
    <scope>NUCLEOTIDE SEQUENCE [LARGE SCALE GENOMIC DNA]</scope>
</reference>
<feature type="binding site" evidence="2">
    <location>
        <position position="155"/>
    </location>
    <ligand>
        <name>Fe cation</name>
        <dbReference type="ChEBI" id="CHEBI:24875"/>
    </ligand>
</feature>
<comment type="catalytic activity">
    <reaction evidence="2">
        <text>N-terminal N-formyl-L-methionyl-[peptide] + H2O = N-terminal L-methionyl-[peptide] + formate</text>
        <dbReference type="Rhea" id="RHEA:24420"/>
        <dbReference type="Rhea" id="RHEA-COMP:10639"/>
        <dbReference type="Rhea" id="RHEA-COMP:10640"/>
        <dbReference type="ChEBI" id="CHEBI:15377"/>
        <dbReference type="ChEBI" id="CHEBI:15740"/>
        <dbReference type="ChEBI" id="CHEBI:49298"/>
        <dbReference type="ChEBI" id="CHEBI:64731"/>
        <dbReference type="EC" id="3.5.1.88"/>
    </reaction>
</comment>
<keyword evidence="2" id="KW-0648">Protein biosynthesis</keyword>
<dbReference type="CDD" id="cd00487">
    <property type="entry name" value="Pep_deformylase"/>
    <property type="match status" value="1"/>
</dbReference>
<feature type="binding site" evidence="2">
    <location>
        <position position="151"/>
    </location>
    <ligand>
        <name>Fe cation</name>
        <dbReference type="ChEBI" id="CHEBI:24875"/>
    </ligand>
</feature>
<dbReference type="GO" id="GO:0046872">
    <property type="term" value="F:metal ion binding"/>
    <property type="evidence" value="ECO:0007669"/>
    <property type="project" value="UniProtKB-KW"/>
</dbReference>
<dbReference type="HAMAP" id="MF_00163">
    <property type="entry name" value="Pep_deformylase"/>
    <property type="match status" value="1"/>
</dbReference>
<dbReference type="PRINTS" id="PR01576">
    <property type="entry name" value="PDEFORMYLASE"/>
</dbReference>
<evidence type="ECO:0000313" key="4">
    <source>
        <dbReference type="Proteomes" id="UP000033980"/>
    </source>
</evidence>
<sequence>MIQYINIPMKILVTPDKFLRLTAKSVVVYDKKLEKQISEMIKTLKSAKDPEGVGLAATQVGINRRLFIVTLSGKPEVFINPTITNQSKAMLSEVHPKKKDRWLEGCLSLPGIWGFVDRPYSIEIEYQTPHEGKLVPRHRKFEDAESAYVLHENDHLDGILFTDHILKQGGQIFRETKDGLVPIGQI</sequence>
<dbReference type="GO" id="GO:0042586">
    <property type="term" value="F:peptide deformylase activity"/>
    <property type="evidence" value="ECO:0007669"/>
    <property type="project" value="UniProtKB-UniRule"/>
</dbReference>
<gene>
    <name evidence="2" type="primary">def</name>
    <name evidence="3" type="ORF">UV68_C0017G0006</name>
</gene>
<comment type="function">
    <text evidence="2">Removes the formyl group from the N-terminal Met of newly synthesized proteins. Requires at least a dipeptide for an efficient rate of reaction. N-terminal L-methionine is a prerequisite for activity but the enzyme has broad specificity at other positions.</text>
</comment>
<dbReference type="PATRIC" id="fig|1618390.3.peg.423"/>
<evidence type="ECO:0000256" key="1">
    <source>
        <dbReference type="ARBA" id="ARBA00010759"/>
    </source>
</evidence>
<dbReference type="SUPFAM" id="SSF56420">
    <property type="entry name" value="Peptide deformylase"/>
    <property type="match status" value="1"/>
</dbReference>
<name>A0A0G1G474_9BACT</name>
<keyword evidence="2" id="KW-0408">Iron</keyword>
<keyword evidence="2" id="KW-0378">Hydrolase</keyword>
<protein>
    <recommendedName>
        <fullName evidence="2">Peptide deformylase</fullName>
        <shortName evidence="2">PDF</shortName>
        <ecNumber evidence="2">3.5.1.88</ecNumber>
    </recommendedName>
    <alternativeName>
        <fullName evidence="2">Polypeptide deformylase</fullName>
    </alternativeName>
</protein>
<dbReference type="Pfam" id="PF01327">
    <property type="entry name" value="Pep_deformylase"/>
    <property type="match status" value="1"/>
</dbReference>
<feature type="binding site" evidence="2">
    <location>
        <position position="106"/>
    </location>
    <ligand>
        <name>Fe cation</name>
        <dbReference type="ChEBI" id="CHEBI:24875"/>
    </ligand>
</feature>
<dbReference type="NCBIfam" id="TIGR00079">
    <property type="entry name" value="pept_deformyl"/>
    <property type="match status" value="1"/>
</dbReference>
<evidence type="ECO:0000313" key="3">
    <source>
        <dbReference type="EMBL" id="KKS93768.1"/>
    </source>
</evidence>
<dbReference type="EMBL" id="LCFK01000017">
    <property type="protein sequence ID" value="KKS93768.1"/>
    <property type="molecule type" value="Genomic_DNA"/>
</dbReference>
<dbReference type="InterPro" id="IPR023635">
    <property type="entry name" value="Peptide_deformylase"/>
</dbReference>
<comment type="cofactor">
    <cofactor evidence="2">
        <name>Fe(2+)</name>
        <dbReference type="ChEBI" id="CHEBI:29033"/>
    </cofactor>
    <text evidence="2">Binds 1 Fe(2+) ion.</text>
</comment>
<proteinExistence type="inferred from homology"/>
<dbReference type="GO" id="GO:0006412">
    <property type="term" value="P:translation"/>
    <property type="evidence" value="ECO:0007669"/>
    <property type="project" value="UniProtKB-UniRule"/>
</dbReference>
<dbReference type="PANTHER" id="PTHR10458">
    <property type="entry name" value="PEPTIDE DEFORMYLASE"/>
    <property type="match status" value="1"/>
</dbReference>
<dbReference type="AlphaFoldDB" id="A0A0G1G474"/>
<comment type="caution">
    <text evidence="3">The sequence shown here is derived from an EMBL/GenBank/DDBJ whole genome shotgun (WGS) entry which is preliminary data.</text>
</comment>
<keyword evidence="2" id="KW-0479">Metal-binding</keyword>
<organism evidence="3 4">
    <name type="scientific">Candidatus Collierbacteria bacterium GW2011_GWC2_43_12</name>
    <dbReference type="NCBI Taxonomy" id="1618390"/>
    <lineage>
        <taxon>Bacteria</taxon>
        <taxon>Candidatus Collieribacteriota</taxon>
    </lineage>
</organism>
<comment type="similarity">
    <text evidence="1 2">Belongs to the polypeptide deformylase family.</text>
</comment>
<feature type="active site" evidence="2">
    <location>
        <position position="152"/>
    </location>
</feature>
<dbReference type="EC" id="3.5.1.88" evidence="2"/>
<dbReference type="InterPro" id="IPR036821">
    <property type="entry name" value="Peptide_deformylase_sf"/>
</dbReference>
<dbReference type="PIRSF" id="PIRSF004749">
    <property type="entry name" value="Pep_def"/>
    <property type="match status" value="1"/>
</dbReference>
<dbReference type="Gene3D" id="3.90.45.10">
    <property type="entry name" value="Peptide deformylase"/>
    <property type="match status" value="1"/>
</dbReference>